<name>A0ABY5R6T1_9HYPH</name>
<dbReference type="PROSITE" id="PS51007">
    <property type="entry name" value="CYTC"/>
    <property type="match status" value="2"/>
</dbReference>
<evidence type="ECO:0000259" key="6">
    <source>
        <dbReference type="PROSITE" id="PS51007"/>
    </source>
</evidence>
<keyword evidence="3 4" id="KW-0408">Iron</keyword>
<keyword evidence="1 4" id="KW-0349">Heme</keyword>
<evidence type="ECO:0000256" key="1">
    <source>
        <dbReference type="ARBA" id="ARBA00022617"/>
    </source>
</evidence>
<evidence type="ECO:0000256" key="3">
    <source>
        <dbReference type="ARBA" id="ARBA00023004"/>
    </source>
</evidence>
<evidence type="ECO:0000256" key="5">
    <source>
        <dbReference type="SAM" id="MobiDB-lite"/>
    </source>
</evidence>
<evidence type="ECO:0000313" key="8">
    <source>
        <dbReference type="Proteomes" id="UP001058098"/>
    </source>
</evidence>
<sequence length="561" mass="62041">MSARFVTLVAGIFCFFAALITQGFLPFFEPSARTNRVTAVVRTDFGQLKWMMTQATDYTPLQKLGRDVYLREGCWYCHSQYVRPVTGETRRWGPVTESGEFAYDVPHLFGTRRIGPDLMRVGLKFSDEWHLAHFWNPRMLSPDSIMAPYRGLFDTPEQPVKIVDDGAGNRTLERTPVSEGLFDFASKEQIKLTPNADGLLFVPMQARGKAPVIVIPNEEYKGDAVKIAAETKDLEGLIAYIQKLGMDRGKWRDLFEPQQLEVTEVTFPRSSEWIAHGREVYERRCLGCHGVNGDGNGPAATFLYKQRPRSFAAAVFKFRLTKEPLPTDGDLLRTITRGVRGTAMPAWYELPLTDRLAVIQYIKYELAVDRSDPAEPYAFFIEEPPGPPLYIGKPPTVSQAILERGKEVWKIAKCWECHGQGGKGDGQKAAGLKDDLGFSILPADLTSGQFKSGSAVEDIFRTMTTGLSGTPMPSYRDSLPEEDRWALSYYVLALSAYKDPLAGAPLAIADKDRAALNELTLEAGSPDKAYVPGGVPAQNTSELGEGNGGSVTEKQNAAEGG</sequence>
<feature type="domain" description="Cytochrome c" evidence="6">
    <location>
        <begin position="272"/>
        <end position="366"/>
    </location>
</feature>
<reference evidence="7" key="1">
    <citation type="submission" date="2020-09" db="EMBL/GenBank/DDBJ databases">
        <title>Rhizobia associated with sainfoin plants.</title>
        <authorList>
            <person name="Asharfi S."/>
            <person name="Kuzmanovic N."/>
            <person name="Bunk B."/>
            <person name="Sproeer C."/>
            <person name="Becker M."/>
            <person name="Thuenen T."/>
        </authorList>
    </citation>
    <scope>NUCLEOTIDE SEQUENCE</scope>
    <source>
        <strain evidence="7">OM4</strain>
    </source>
</reference>
<protein>
    <submittedName>
        <fullName evidence="7">Cbb3-type cytochrome c oxidase subunit II</fullName>
    </submittedName>
</protein>
<organism evidence="7 8">
    <name type="scientific">Mesorhizobium onobrychidis</name>
    <dbReference type="NCBI Taxonomy" id="2775404"/>
    <lineage>
        <taxon>Bacteria</taxon>
        <taxon>Pseudomonadati</taxon>
        <taxon>Pseudomonadota</taxon>
        <taxon>Alphaproteobacteria</taxon>
        <taxon>Hyphomicrobiales</taxon>
        <taxon>Phyllobacteriaceae</taxon>
        <taxon>Mesorhizobium</taxon>
    </lineage>
</organism>
<dbReference type="Pfam" id="PF13442">
    <property type="entry name" value="Cytochrome_CBB3"/>
    <property type="match status" value="1"/>
</dbReference>
<feature type="domain" description="Cytochrome c" evidence="6">
    <location>
        <begin position="400"/>
        <end position="495"/>
    </location>
</feature>
<dbReference type="PANTHER" id="PTHR40394">
    <property type="entry name" value="LIPOPROTEIN-RELATED"/>
    <property type="match status" value="1"/>
</dbReference>
<evidence type="ECO:0000313" key="7">
    <source>
        <dbReference type="EMBL" id="UVC19206.1"/>
    </source>
</evidence>
<keyword evidence="2 4" id="KW-0479">Metal-binding</keyword>
<evidence type="ECO:0000256" key="4">
    <source>
        <dbReference type="PROSITE-ProRule" id="PRU00433"/>
    </source>
</evidence>
<dbReference type="InterPro" id="IPR009056">
    <property type="entry name" value="Cyt_c-like_dom"/>
</dbReference>
<dbReference type="PANTHER" id="PTHR40394:SF2">
    <property type="entry name" value="QUINOL:CYTOCHROME C OXIDOREDUCTASE MEMBRANE PROTEIN"/>
    <property type="match status" value="1"/>
</dbReference>
<dbReference type="Gene3D" id="1.10.760.10">
    <property type="entry name" value="Cytochrome c-like domain"/>
    <property type="match status" value="3"/>
</dbReference>
<gene>
    <name evidence="7" type="ORF">IHQ72_31510</name>
</gene>
<keyword evidence="8" id="KW-1185">Reference proteome</keyword>
<proteinExistence type="predicted"/>
<dbReference type="EMBL" id="CP062229">
    <property type="protein sequence ID" value="UVC19206.1"/>
    <property type="molecule type" value="Genomic_DNA"/>
</dbReference>
<dbReference type="Pfam" id="PF00034">
    <property type="entry name" value="Cytochrom_C"/>
    <property type="match status" value="1"/>
</dbReference>
<evidence type="ECO:0000256" key="2">
    <source>
        <dbReference type="ARBA" id="ARBA00022723"/>
    </source>
</evidence>
<dbReference type="Pfam" id="PF02433">
    <property type="entry name" value="FixO"/>
    <property type="match status" value="1"/>
</dbReference>
<dbReference type="InterPro" id="IPR036909">
    <property type="entry name" value="Cyt_c-like_dom_sf"/>
</dbReference>
<dbReference type="Proteomes" id="UP001058098">
    <property type="component" value="Chromosome"/>
</dbReference>
<accession>A0ABY5R6T1</accession>
<dbReference type="SUPFAM" id="SSF46626">
    <property type="entry name" value="Cytochrome c"/>
    <property type="match status" value="3"/>
</dbReference>
<feature type="region of interest" description="Disordered" evidence="5">
    <location>
        <begin position="523"/>
        <end position="561"/>
    </location>
</feature>
<dbReference type="InterPro" id="IPR003468">
    <property type="entry name" value="Cyt_c_oxidase_monohaem-su/FixO"/>
</dbReference>